<evidence type="ECO:0000313" key="2">
    <source>
        <dbReference type="Proteomes" id="UP001501920"/>
    </source>
</evidence>
<reference evidence="1" key="3">
    <citation type="submission" date="2025-09" db="UniProtKB">
        <authorList>
            <consortium name="Ensembl"/>
        </authorList>
    </citation>
    <scope>IDENTIFICATION</scope>
</reference>
<dbReference type="Ensembl" id="ENSPNAT00000088258.1">
    <property type="protein sequence ID" value="ENSPNAP00000050474.1"/>
    <property type="gene ID" value="ENSPNAG00000033867.1"/>
</dbReference>
<dbReference type="PANTHER" id="PTHR14680:SF1">
    <property type="entry name" value="REQUIRED FOR DRUG-INDUCED DEATH PROTEIN 1"/>
    <property type="match status" value="1"/>
</dbReference>
<reference evidence="1 2" key="1">
    <citation type="submission" date="2020-10" db="EMBL/GenBank/DDBJ databases">
        <title>Pygocentrus nattereri (red-bellied piranha) genome, fPygNat1, primary haplotype.</title>
        <authorList>
            <person name="Myers G."/>
            <person name="Meyer A."/>
            <person name="Karagic N."/>
            <person name="Pippel M."/>
            <person name="Winkler S."/>
            <person name="Tracey A."/>
            <person name="Wood J."/>
            <person name="Formenti G."/>
            <person name="Howe K."/>
            <person name="Fedrigo O."/>
            <person name="Jarvis E.D."/>
        </authorList>
    </citation>
    <scope>NUCLEOTIDE SEQUENCE [LARGE SCALE GENOMIC DNA]</scope>
</reference>
<evidence type="ECO:0000313" key="1">
    <source>
        <dbReference type="Ensembl" id="ENSPNAP00000050474.1"/>
    </source>
</evidence>
<protein>
    <submittedName>
        <fullName evidence="1">Si:dkey-126g1.9</fullName>
    </submittedName>
</protein>
<organism evidence="1 2">
    <name type="scientific">Pygocentrus nattereri</name>
    <name type="common">Red-bellied piranha</name>
    <dbReference type="NCBI Taxonomy" id="42514"/>
    <lineage>
        <taxon>Eukaryota</taxon>
        <taxon>Metazoa</taxon>
        <taxon>Chordata</taxon>
        <taxon>Craniata</taxon>
        <taxon>Vertebrata</taxon>
        <taxon>Euteleostomi</taxon>
        <taxon>Actinopterygii</taxon>
        <taxon>Neopterygii</taxon>
        <taxon>Teleostei</taxon>
        <taxon>Ostariophysi</taxon>
        <taxon>Characiformes</taxon>
        <taxon>Characoidei</taxon>
        <taxon>Pygocentrus</taxon>
    </lineage>
</organism>
<dbReference type="Pfam" id="PF15828">
    <property type="entry name" value="RDD1"/>
    <property type="match status" value="1"/>
</dbReference>
<dbReference type="PANTHER" id="PTHR14680">
    <property type="entry name" value="SI:DKEY-126G1.9-RELATED"/>
    <property type="match status" value="1"/>
</dbReference>
<dbReference type="Proteomes" id="UP001501920">
    <property type="component" value="Chromosome 9"/>
</dbReference>
<reference evidence="1" key="2">
    <citation type="submission" date="2025-08" db="UniProtKB">
        <authorList>
            <consortium name="Ensembl"/>
        </authorList>
    </citation>
    <scope>IDENTIFICATION</scope>
</reference>
<sequence>MKPKSFLDVQLPQIGLFEQCRYQRQIDTGTPAQTADHEDLVERKQTREVHFAFLPKNYVPLEENDSIQRAKEEKKAKRKEKYKKYKKNVGKALRYSWKCLMFGLQNFTVGYSTPLSAAATLVPEFKAGRAKS</sequence>
<keyword evidence="2" id="KW-1185">Reference proteome</keyword>
<name>A0AAR2JJV7_PYGNA</name>
<dbReference type="InterPro" id="IPR031667">
    <property type="entry name" value="RDD1"/>
</dbReference>
<dbReference type="AlphaFoldDB" id="A0AAR2JJV7"/>
<proteinExistence type="predicted"/>
<accession>A0AAR2JJV7</accession>
<dbReference type="GeneTree" id="ENSGT00390000004585"/>